<dbReference type="AlphaFoldDB" id="A0A0C9ZYL3"/>
<proteinExistence type="predicted"/>
<evidence type="ECO:0000313" key="1">
    <source>
        <dbReference type="EMBL" id="KIK34526.1"/>
    </source>
</evidence>
<name>A0A0C9ZYL3_9AGAM</name>
<protein>
    <submittedName>
        <fullName evidence="1">Uncharacterized protein</fullName>
    </submittedName>
</protein>
<organism evidence="1 2">
    <name type="scientific">Suillus luteus UH-Slu-Lm8-n1</name>
    <dbReference type="NCBI Taxonomy" id="930992"/>
    <lineage>
        <taxon>Eukaryota</taxon>
        <taxon>Fungi</taxon>
        <taxon>Dikarya</taxon>
        <taxon>Basidiomycota</taxon>
        <taxon>Agaricomycotina</taxon>
        <taxon>Agaricomycetes</taxon>
        <taxon>Agaricomycetidae</taxon>
        <taxon>Boletales</taxon>
        <taxon>Suillineae</taxon>
        <taxon>Suillaceae</taxon>
        <taxon>Suillus</taxon>
    </lineage>
</organism>
<dbReference type="EMBL" id="KN835741">
    <property type="protein sequence ID" value="KIK34526.1"/>
    <property type="molecule type" value="Genomic_DNA"/>
</dbReference>
<evidence type="ECO:0000313" key="2">
    <source>
        <dbReference type="Proteomes" id="UP000054485"/>
    </source>
</evidence>
<keyword evidence="2" id="KW-1185">Reference proteome</keyword>
<gene>
    <name evidence="1" type="ORF">CY34DRAFT_812833</name>
</gene>
<reference evidence="1 2" key="1">
    <citation type="submission" date="2014-04" db="EMBL/GenBank/DDBJ databases">
        <authorList>
            <consortium name="DOE Joint Genome Institute"/>
            <person name="Kuo A."/>
            <person name="Ruytinx J."/>
            <person name="Rineau F."/>
            <person name="Colpaert J."/>
            <person name="Kohler A."/>
            <person name="Nagy L.G."/>
            <person name="Floudas D."/>
            <person name="Copeland A."/>
            <person name="Barry K.W."/>
            <person name="Cichocki N."/>
            <person name="Veneault-Fourrey C."/>
            <person name="LaButti K."/>
            <person name="Lindquist E.A."/>
            <person name="Lipzen A."/>
            <person name="Lundell T."/>
            <person name="Morin E."/>
            <person name="Murat C."/>
            <person name="Sun H."/>
            <person name="Tunlid A."/>
            <person name="Henrissat B."/>
            <person name="Grigoriev I.V."/>
            <person name="Hibbett D.S."/>
            <person name="Martin F."/>
            <person name="Nordberg H.P."/>
            <person name="Cantor M.N."/>
            <person name="Hua S.X."/>
        </authorList>
    </citation>
    <scope>NUCLEOTIDE SEQUENCE [LARGE SCALE GENOMIC DNA]</scope>
    <source>
        <strain evidence="1 2">UH-Slu-Lm8-n1</strain>
    </source>
</reference>
<dbReference type="Proteomes" id="UP000054485">
    <property type="component" value="Unassembled WGS sequence"/>
</dbReference>
<dbReference type="HOGENOM" id="CLU_3033980_0_0_1"/>
<dbReference type="InParanoid" id="A0A0C9ZYL3"/>
<sequence length="55" mass="6523">MNDEQANPHENTGTQRSPCLLQVVPKPQRSTASNTVYWWYRGPWYRAYTGKPWRV</sequence>
<accession>A0A0C9ZYL3</accession>
<reference evidence="2" key="2">
    <citation type="submission" date="2015-01" db="EMBL/GenBank/DDBJ databases">
        <title>Evolutionary Origins and Diversification of the Mycorrhizal Mutualists.</title>
        <authorList>
            <consortium name="DOE Joint Genome Institute"/>
            <consortium name="Mycorrhizal Genomics Consortium"/>
            <person name="Kohler A."/>
            <person name="Kuo A."/>
            <person name="Nagy L.G."/>
            <person name="Floudas D."/>
            <person name="Copeland A."/>
            <person name="Barry K.W."/>
            <person name="Cichocki N."/>
            <person name="Veneault-Fourrey C."/>
            <person name="LaButti K."/>
            <person name="Lindquist E.A."/>
            <person name="Lipzen A."/>
            <person name="Lundell T."/>
            <person name="Morin E."/>
            <person name="Murat C."/>
            <person name="Riley R."/>
            <person name="Ohm R."/>
            <person name="Sun H."/>
            <person name="Tunlid A."/>
            <person name="Henrissat B."/>
            <person name="Grigoriev I.V."/>
            <person name="Hibbett D.S."/>
            <person name="Martin F."/>
        </authorList>
    </citation>
    <scope>NUCLEOTIDE SEQUENCE [LARGE SCALE GENOMIC DNA]</scope>
    <source>
        <strain evidence="2">UH-Slu-Lm8-n1</strain>
    </source>
</reference>